<keyword evidence="7" id="KW-1185">Reference proteome</keyword>
<evidence type="ECO:0000259" key="4">
    <source>
        <dbReference type="Pfam" id="PF02875"/>
    </source>
</evidence>
<evidence type="ECO:0000256" key="2">
    <source>
        <dbReference type="ARBA" id="ARBA00022741"/>
    </source>
</evidence>
<dbReference type="PANTHER" id="PTHR43024">
    <property type="entry name" value="UDP-N-ACETYLMURAMOYL-TRIPEPTIDE--D-ALANYL-D-ALANINE LIGASE"/>
    <property type="match status" value="1"/>
</dbReference>
<dbReference type="AlphaFoldDB" id="A0A364K2D5"/>
<dbReference type="Pfam" id="PF08245">
    <property type="entry name" value="Mur_ligase_M"/>
    <property type="match status" value="1"/>
</dbReference>
<evidence type="ECO:0000256" key="1">
    <source>
        <dbReference type="ARBA" id="ARBA00022598"/>
    </source>
</evidence>
<dbReference type="InterPro" id="IPR036565">
    <property type="entry name" value="Mur-like_cat_sf"/>
</dbReference>
<organism evidence="6 7">
    <name type="scientific">Thermoflavimicrobium daqui</name>
    <dbReference type="NCBI Taxonomy" id="2137476"/>
    <lineage>
        <taxon>Bacteria</taxon>
        <taxon>Bacillati</taxon>
        <taxon>Bacillota</taxon>
        <taxon>Bacilli</taxon>
        <taxon>Bacillales</taxon>
        <taxon>Thermoactinomycetaceae</taxon>
        <taxon>Thermoflavimicrobium</taxon>
    </lineage>
</organism>
<proteinExistence type="predicted"/>
<dbReference type="Proteomes" id="UP000251213">
    <property type="component" value="Unassembled WGS sequence"/>
</dbReference>
<dbReference type="Gene3D" id="3.40.1190.10">
    <property type="entry name" value="Mur-like, catalytic domain"/>
    <property type="match status" value="1"/>
</dbReference>
<reference evidence="6 7" key="2">
    <citation type="submission" date="2018-06" db="EMBL/GenBank/DDBJ databases">
        <authorList>
            <person name="Zhirakovskaya E."/>
        </authorList>
    </citation>
    <scope>NUCLEOTIDE SEQUENCE [LARGE SCALE GENOMIC DNA]</scope>
    <source>
        <strain evidence="6 7">FBKL4.011</strain>
    </source>
</reference>
<protein>
    <submittedName>
        <fullName evidence="6">UDP-N-acetylmuramoyl-tripeptide--D-alanyl-D-alanine ligase</fullName>
    </submittedName>
</protein>
<evidence type="ECO:0000256" key="3">
    <source>
        <dbReference type="ARBA" id="ARBA00022840"/>
    </source>
</evidence>
<dbReference type="GO" id="GO:0005524">
    <property type="term" value="F:ATP binding"/>
    <property type="evidence" value="ECO:0007669"/>
    <property type="project" value="UniProtKB-KW"/>
</dbReference>
<name>A0A364K2D5_9BACL</name>
<dbReference type="EMBL" id="QJKK01000009">
    <property type="protein sequence ID" value="RAL22557.1"/>
    <property type="molecule type" value="Genomic_DNA"/>
</dbReference>
<sequence length="300" mass="33484">MLLLEMGMKSLYNIKRQCSIVRPHIGVVTNVGEAHVGSLGNLDIVVKAKQEIIDGMRPRGTLFLNADDARSRKLNTRNFIGKIRTFGIKNPAYIRGRNVHYTSRGMKFEAKINGKIYPFFIPTFGIHNVYNALAAIGVSLSMGVPIKAIQTGLARFHAPQMRLQLIRGQASRLLINDAWNANPTAMAAGLHVLKNIAGSRPTIAVLGDMLELGRLTYSSHQRIGRLIARLNIDHLITIGKNARIIAQSAIQSGFDRSRVTVCHSREEVLYHLSYAPRNALIYFKASRKLHLEKIVKRFKA</sequence>
<dbReference type="Gene3D" id="3.90.190.20">
    <property type="entry name" value="Mur ligase, C-terminal domain"/>
    <property type="match status" value="1"/>
</dbReference>
<dbReference type="SUPFAM" id="SSF53244">
    <property type="entry name" value="MurD-like peptide ligases, peptide-binding domain"/>
    <property type="match status" value="1"/>
</dbReference>
<dbReference type="InterPro" id="IPR036615">
    <property type="entry name" value="Mur_ligase_C_dom_sf"/>
</dbReference>
<dbReference type="PANTHER" id="PTHR43024:SF1">
    <property type="entry name" value="UDP-N-ACETYLMURAMOYL-TRIPEPTIDE--D-ALANYL-D-ALANINE LIGASE"/>
    <property type="match status" value="1"/>
</dbReference>
<comment type="caution">
    <text evidence="6">The sequence shown here is derived from an EMBL/GenBank/DDBJ whole genome shotgun (WGS) entry which is preliminary data.</text>
</comment>
<dbReference type="InterPro" id="IPR013221">
    <property type="entry name" value="Mur_ligase_cen"/>
</dbReference>
<reference evidence="6 7" key="1">
    <citation type="submission" date="2018-06" db="EMBL/GenBank/DDBJ databases">
        <title>Thermoflavimicrobium daqus sp. nov., a thermophilic microbe isolated from Moutai-flavour Daqu.</title>
        <authorList>
            <person name="Wang X."/>
            <person name="Zhou H."/>
        </authorList>
    </citation>
    <scope>NUCLEOTIDE SEQUENCE [LARGE SCALE GENOMIC DNA]</scope>
    <source>
        <strain evidence="6 7">FBKL4.011</strain>
    </source>
</reference>
<accession>A0A364K2D5</accession>
<feature type="domain" description="Mur ligase C-terminal" evidence="4">
    <location>
        <begin position="161"/>
        <end position="287"/>
    </location>
</feature>
<dbReference type="InterPro" id="IPR004101">
    <property type="entry name" value="Mur_ligase_C"/>
</dbReference>
<dbReference type="GO" id="GO:0016881">
    <property type="term" value="F:acid-amino acid ligase activity"/>
    <property type="evidence" value="ECO:0007669"/>
    <property type="project" value="InterPro"/>
</dbReference>
<evidence type="ECO:0000259" key="5">
    <source>
        <dbReference type="Pfam" id="PF08245"/>
    </source>
</evidence>
<gene>
    <name evidence="6" type="ORF">DL897_14190</name>
</gene>
<dbReference type="Pfam" id="PF02875">
    <property type="entry name" value="Mur_ligase_C"/>
    <property type="match status" value="1"/>
</dbReference>
<feature type="domain" description="Mur ligase central" evidence="5">
    <location>
        <begin position="3"/>
        <end position="138"/>
    </location>
</feature>
<evidence type="ECO:0000313" key="7">
    <source>
        <dbReference type="Proteomes" id="UP000251213"/>
    </source>
</evidence>
<keyword evidence="1 6" id="KW-0436">Ligase</keyword>
<evidence type="ECO:0000313" key="6">
    <source>
        <dbReference type="EMBL" id="RAL22557.1"/>
    </source>
</evidence>
<dbReference type="InterPro" id="IPR051046">
    <property type="entry name" value="MurCDEF_CellWall_CoF430Synth"/>
</dbReference>
<dbReference type="SUPFAM" id="SSF53623">
    <property type="entry name" value="MurD-like peptide ligases, catalytic domain"/>
    <property type="match status" value="1"/>
</dbReference>
<keyword evidence="3" id="KW-0067">ATP-binding</keyword>
<keyword evidence="2" id="KW-0547">Nucleotide-binding</keyword>